<dbReference type="GO" id="GO:0016491">
    <property type="term" value="F:oxidoreductase activity"/>
    <property type="evidence" value="ECO:0007669"/>
    <property type="project" value="UniProtKB-KW"/>
</dbReference>
<dbReference type="SMART" id="SM01236">
    <property type="entry name" value="Haem_oxygenase_2"/>
    <property type="match status" value="1"/>
</dbReference>
<dbReference type="EMBL" id="FNRM01000003">
    <property type="protein sequence ID" value="SEA40102.1"/>
    <property type="molecule type" value="Genomic_DNA"/>
</dbReference>
<evidence type="ECO:0000313" key="2">
    <source>
        <dbReference type="EMBL" id="SEA40102.1"/>
    </source>
</evidence>
<dbReference type="PANTHER" id="PTHR40279">
    <property type="entry name" value="PQQC-LIKE PROTEIN"/>
    <property type="match status" value="1"/>
</dbReference>
<reference evidence="2 3" key="1">
    <citation type="submission" date="2016-10" db="EMBL/GenBank/DDBJ databases">
        <authorList>
            <person name="de Groot N.N."/>
        </authorList>
    </citation>
    <scope>NUCLEOTIDE SEQUENCE [LARGE SCALE GENOMIC DNA]</scope>
    <source>
        <strain evidence="2 3">CGMCC 1.3430</strain>
    </source>
</reference>
<dbReference type="Proteomes" id="UP000198773">
    <property type="component" value="Unassembled WGS sequence"/>
</dbReference>
<keyword evidence="1" id="KW-0560">Oxidoreductase</keyword>
<dbReference type="InterPro" id="IPR016084">
    <property type="entry name" value="Haem_Oase-like_multi-hlx"/>
</dbReference>
<sequence>MTNNAIKLDQAIQMLSDKLYNHSFLVRCRQGSISLSELKAFLLQHGLYSTYFTRYLCAMMASLPANSQVLALAENLFEELGLAPDSPTPHHVIYKNMLDTFSIALDSAKINQETQALIDCMFKHCREQNPALGLGALCIGAEAIVPALYSSLVAGFRHHGISDEAIQFFILHIECDDGHAETLHEIMLDISGENELQLENMIKAGEELINARLNFFSALEHQPARIASENTENVAFS</sequence>
<dbReference type="AlphaFoldDB" id="A0A1H4AWS1"/>
<dbReference type="SUPFAM" id="SSF48613">
    <property type="entry name" value="Heme oxygenase-like"/>
    <property type="match status" value="1"/>
</dbReference>
<dbReference type="Pfam" id="PF14518">
    <property type="entry name" value="Haem_oxygenas_2"/>
    <property type="match status" value="1"/>
</dbReference>
<evidence type="ECO:0000313" key="3">
    <source>
        <dbReference type="Proteomes" id="UP000198773"/>
    </source>
</evidence>
<dbReference type="STRING" id="152573.SAMN04488051_10354"/>
<proteinExistence type="predicted"/>
<protein>
    <submittedName>
        <fullName evidence="2">Pyrroloquinoline quinone (PQQ) biosynthesis protein C</fullName>
    </submittedName>
</protein>
<accession>A0A1H4AWS1</accession>
<organism evidence="2 3">
    <name type="scientific">Alkalimonas amylolytica</name>
    <dbReference type="NCBI Taxonomy" id="152573"/>
    <lineage>
        <taxon>Bacteria</taxon>
        <taxon>Pseudomonadati</taxon>
        <taxon>Pseudomonadota</taxon>
        <taxon>Gammaproteobacteria</taxon>
        <taxon>Alkalimonas</taxon>
    </lineage>
</organism>
<dbReference type="Gene3D" id="1.20.910.10">
    <property type="entry name" value="Heme oxygenase-like"/>
    <property type="match status" value="1"/>
</dbReference>
<gene>
    <name evidence="2" type="ORF">SAMN04488051_10354</name>
</gene>
<name>A0A1H4AWS1_ALKAM</name>
<keyword evidence="3" id="KW-1185">Reference proteome</keyword>
<dbReference type="PANTHER" id="PTHR40279:SF3">
    <property type="entry name" value="4-AMINOBENZOATE SYNTHASE"/>
    <property type="match status" value="1"/>
</dbReference>
<dbReference type="InterPro" id="IPR039068">
    <property type="entry name" value="PqqC-like"/>
</dbReference>
<dbReference type="RefSeq" id="WP_091341200.1">
    <property type="nucleotide sequence ID" value="NZ_FNRM01000003.1"/>
</dbReference>
<dbReference type="OrthoDB" id="9800756at2"/>
<evidence type="ECO:0000256" key="1">
    <source>
        <dbReference type="ARBA" id="ARBA00023002"/>
    </source>
</evidence>